<feature type="transmembrane region" description="Helical" evidence="12">
    <location>
        <begin position="43"/>
        <end position="68"/>
    </location>
</feature>
<feature type="region of interest" description="Disordered" evidence="11">
    <location>
        <begin position="381"/>
        <end position="418"/>
    </location>
</feature>
<dbReference type="Pfam" id="PF00001">
    <property type="entry name" value="7tm_1"/>
    <property type="match status" value="1"/>
</dbReference>
<dbReference type="GO" id="GO:0004995">
    <property type="term" value="F:tachykinin receptor activity"/>
    <property type="evidence" value="ECO:0007669"/>
    <property type="project" value="InterPro"/>
</dbReference>
<dbReference type="PANTHER" id="PTHR46925:SF2">
    <property type="entry name" value="G-PROTEIN COUPLED RECEPTOR TKR-1-RELATED"/>
    <property type="match status" value="1"/>
</dbReference>
<evidence type="ECO:0000313" key="15">
    <source>
        <dbReference type="Proteomes" id="UP000186922"/>
    </source>
</evidence>
<dbReference type="InterPro" id="IPR000276">
    <property type="entry name" value="GPCR_Rhodpsn"/>
</dbReference>
<dbReference type="Gene3D" id="1.20.1070.10">
    <property type="entry name" value="Rhodopsin 7-helix transmembrane proteins"/>
    <property type="match status" value="1"/>
</dbReference>
<comment type="subcellular location">
    <subcellularLocation>
        <location evidence="1">Cell membrane</location>
        <topology evidence="1">Multi-pass membrane protein</topology>
    </subcellularLocation>
</comment>
<reference evidence="14 15" key="1">
    <citation type="journal article" date="2016" name="Nat. Commun.">
        <title>Extremotolerant tardigrade genome and improved radiotolerance of human cultured cells by tardigrade-unique protein.</title>
        <authorList>
            <person name="Hashimoto T."/>
            <person name="Horikawa D.D."/>
            <person name="Saito Y."/>
            <person name="Kuwahara H."/>
            <person name="Kozuka-Hata H."/>
            <person name="Shin-I T."/>
            <person name="Minakuchi Y."/>
            <person name="Ohishi K."/>
            <person name="Motoyama A."/>
            <person name="Aizu T."/>
            <person name="Enomoto A."/>
            <person name="Kondo K."/>
            <person name="Tanaka S."/>
            <person name="Hara Y."/>
            <person name="Koshikawa S."/>
            <person name="Sagara H."/>
            <person name="Miura T."/>
            <person name="Yokobori S."/>
            <person name="Miyagawa K."/>
            <person name="Suzuki Y."/>
            <person name="Kubo T."/>
            <person name="Oyama M."/>
            <person name="Kohara Y."/>
            <person name="Fujiyama A."/>
            <person name="Arakawa K."/>
            <person name="Katayama T."/>
            <person name="Toyoda A."/>
            <person name="Kunieda T."/>
        </authorList>
    </citation>
    <scope>NUCLEOTIDE SEQUENCE [LARGE SCALE GENOMIC DNA]</scope>
    <source>
        <strain evidence="14 15">YOKOZUNA-1</strain>
    </source>
</reference>
<keyword evidence="7 12" id="KW-0472">Membrane</keyword>
<evidence type="ECO:0000256" key="2">
    <source>
        <dbReference type="ARBA" id="ARBA00010663"/>
    </source>
</evidence>
<organism evidence="14 15">
    <name type="scientific">Ramazzottius varieornatus</name>
    <name type="common">Water bear</name>
    <name type="synonym">Tardigrade</name>
    <dbReference type="NCBI Taxonomy" id="947166"/>
    <lineage>
        <taxon>Eukaryota</taxon>
        <taxon>Metazoa</taxon>
        <taxon>Ecdysozoa</taxon>
        <taxon>Tardigrada</taxon>
        <taxon>Eutardigrada</taxon>
        <taxon>Parachela</taxon>
        <taxon>Hypsibioidea</taxon>
        <taxon>Ramazzottiidae</taxon>
        <taxon>Ramazzottius</taxon>
    </lineage>
</organism>
<dbReference type="STRING" id="947166.A0A1D1VJQ4"/>
<feature type="transmembrane region" description="Helical" evidence="12">
    <location>
        <begin position="80"/>
        <end position="104"/>
    </location>
</feature>
<dbReference type="GO" id="GO:0004983">
    <property type="term" value="F:neuropeptide Y receptor activity"/>
    <property type="evidence" value="ECO:0007669"/>
    <property type="project" value="InterPro"/>
</dbReference>
<evidence type="ECO:0000256" key="6">
    <source>
        <dbReference type="ARBA" id="ARBA00023040"/>
    </source>
</evidence>
<accession>A0A1D1VJQ4</accession>
<dbReference type="InterPro" id="IPR001681">
    <property type="entry name" value="Neurokn_rcpt"/>
</dbReference>
<keyword evidence="5 12" id="KW-1133">Transmembrane helix</keyword>
<keyword evidence="15" id="KW-1185">Reference proteome</keyword>
<comment type="similarity">
    <text evidence="2 10">Belongs to the G-protein coupled receptor 1 family.</text>
</comment>
<feature type="transmembrane region" description="Helical" evidence="12">
    <location>
        <begin position="110"/>
        <end position="136"/>
    </location>
</feature>
<evidence type="ECO:0000256" key="11">
    <source>
        <dbReference type="SAM" id="MobiDB-lite"/>
    </source>
</evidence>
<dbReference type="EMBL" id="BDGG01000006">
    <property type="protein sequence ID" value="GAV01026.1"/>
    <property type="molecule type" value="Genomic_DNA"/>
</dbReference>
<dbReference type="Proteomes" id="UP000186922">
    <property type="component" value="Unassembled WGS sequence"/>
</dbReference>
<dbReference type="InterPro" id="IPR000611">
    <property type="entry name" value="NPY_rcpt"/>
</dbReference>
<proteinExistence type="inferred from homology"/>
<feature type="transmembrane region" description="Helical" evidence="12">
    <location>
        <begin position="207"/>
        <end position="230"/>
    </location>
</feature>
<evidence type="ECO:0000256" key="7">
    <source>
        <dbReference type="ARBA" id="ARBA00023136"/>
    </source>
</evidence>
<dbReference type="SMART" id="SM01381">
    <property type="entry name" value="7TM_GPCR_Srsx"/>
    <property type="match status" value="1"/>
</dbReference>
<sequence length="452" mass="50621">MELFDPNDNHTLVPNPVPLPLCEGYGSEDGSPQEYHLPLGWQYGYGLLCAIISIMGAVGNGIVIWICLYYRRMRTITNFFIANLAAADLLLSICNVPPTSYFILTQNWPFGQAACAFVNFIATTPIVASVLTMMCISIDRYIAIVHPMRPRMSKYTAYVIIVAIWLTGGSVSFPALVYSATFANGNTTICSLQWDAPQSEKKVNSEFIYQFAYMFITYFVPVVALTFAYGRVAKELWGTKSIGEISVAQIESIKSKKKLVKVLIWVMTTCAICWAPFHIWFIVTSINRCVQLLKHASHIFTSSYVLAMSNSVYNPIIYVILNQRFRQGFKQVFQWLPWVHFDPSEALDRPQRGTGQHHNITRDAFSSCHDMNTMRNGGSSHALANSHSTLNNHNGTHRTSGASTFQSPTSRNTLTVDESTRNRLLPSFALQDADGCRLGKKGMAKCDSIYSF</sequence>
<protein>
    <recommendedName>
        <fullName evidence="13">G-protein coupled receptors family 1 profile domain-containing protein</fullName>
    </recommendedName>
</protein>
<gene>
    <name evidence="14" type="primary">RvY_11802-1</name>
    <name evidence="14" type="synonym">RvY_11802.1</name>
    <name evidence="14" type="ORF">RvY_11802</name>
</gene>
<comment type="caution">
    <text evidence="14">The sequence shown here is derived from an EMBL/GenBank/DDBJ whole genome shotgun (WGS) entry which is preliminary data.</text>
</comment>
<dbReference type="GO" id="GO:0005886">
    <property type="term" value="C:plasma membrane"/>
    <property type="evidence" value="ECO:0007669"/>
    <property type="project" value="UniProtKB-SubCell"/>
</dbReference>
<keyword evidence="3" id="KW-1003">Cell membrane</keyword>
<evidence type="ECO:0000313" key="14">
    <source>
        <dbReference type="EMBL" id="GAV01026.1"/>
    </source>
</evidence>
<name>A0A1D1VJQ4_RAMVA</name>
<evidence type="ECO:0000256" key="1">
    <source>
        <dbReference type="ARBA" id="ARBA00004651"/>
    </source>
</evidence>
<evidence type="ECO:0000256" key="5">
    <source>
        <dbReference type="ARBA" id="ARBA00022989"/>
    </source>
</evidence>
<evidence type="ECO:0000259" key="13">
    <source>
        <dbReference type="PROSITE" id="PS50262"/>
    </source>
</evidence>
<evidence type="ECO:0000256" key="9">
    <source>
        <dbReference type="ARBA" id="ARBA00023224"/>
    </source>
</evidence>
<dbReference type="PRINTS" id="PR01012">
    <property type="entry name" value="NRPEPTIDEYR"/>
</dbReference>
<evidence type="ECO:0000256" key="3">
    <source>
        <dbReference type="ARBA" id="ARBA00022475"/>
    </source>
</evidence>
<keyword evidence="8 10" id="KW-0675">Receptor</keyword>
<feature type="transmembrane region" description="Helical" evidence="12">
    <location>
        <begin position="303"/>
        <end position="321"/>
    </location>
</feature>
<keyword evidence="9 10" id="KW-0807">Transducer</keyword>
<evidence type="ECO:0000256" key="4">
    <source>
        <dbReference type="ARBA" id="ARBA00022692"/>
    </source>
</evidence>
<dbReference type="PANTHER" id="PTHR46925">
    <property type="entry name" value="G-PROTEIN COUPLED RECEPTOR TKR-1-RELATED"/>
    <property type="match status" value="1"/>
</dbReference>
<feature type="domain" description="G-protein coupled receptors family 1 profile" evidence="13">
    <location>
        <begin position="59"/>
        <end position="318"/>
    </location>
</feature>
<feature type="compositionally biased region" description="Polar residues" evidence="11">
    <location>
        <begin position="381"/>
        <end position="417"/>
    </location>
</feature>
<dbReference type="OrthoDB" id="5981855at2759"/>
<dbReference type="InterPro" id="IPR017452">
    <property type="entry name" value="GPCR_Rhodpsn_7TM"/>
</dbReference>
<keyword evidence="4 10" id="KW-0812">Transmembrane</keyword>
<evidence type="ECO:0000256" key="8">
    <source>
        <dbReference type="ARBA" id="ARBA00023170"/>
    </source>
</evidence>
<dbReference type="PROSITE" id="PS50262">
    <property type="entry name" value="G_PROTEIN_RECEP_F1_2"/>
    <property type="match status" value="1"/>
</dbReference>
<dbReference type="AlphaFoldDB" id="A0A1D1VJQ4"/>
<dbReference type="SUPFAM" id="SSF81321">
    <property type="entry name" value="Family A G protein-coupled receptor-like"/>
    <property type="match status" value="1"/>
</dbReference>
<keyword evidence="6 10" id="KW-0297">G-protein coupled receptor</keyword>
<feature type="transmembrane region" description="Helical" evidence="12">
    <location>
        <begin position="157"/>
        <end position="178"/>
    </location>
</feature>
<evidence type="ECO:0000256" key="10">
    <source>
        <dbReference type="RuleBase" id="RU000688"/>
    </source>
</evidence>
<evidence type="ECO:0000256" key="12">
    <source>
        <dbReference type="SAM" id="Phobius"/>
    </source>
</evidence>
<dbReference type="PRINTS" id="PR00237">
    <property type="entry name" value="GPCRRHODOPSN"/>
</dbReference>
<dbReference type="PROSITE" id="PS00237">
    <property type="entry name" value="G_PROTEIN_RECEP_F1_1"/>
    <property type="match status" value="1"/>
</dbReference>
<feature type="transmembrane region" description="Helical" evidence="12">
    <location>
        <begin position="262"/>
        <end position="283"/>
    </location>
</feature>